<comment type="caution">
    <text evidence="2">The sequence shown here is derived from an EMBL/GenBank/DDBJ whole genome shotgun (WGS) entry which is preliminary data.</text>
</comment>
<keyword evidence="1" id="KW-0812">Transmembrane</keyword>
<dbReference type="EMBL" id="JQBL01000032">
    <property type="protein sequence ID" value="KRN48001.1"/>
    <property type="molecule type" value="Genomic_DNA"/>
</dbReference>
<protein>
    <recommendedName>
        <fullName evidence="4">DUF2798 domain-containing protein</fullName>
    </recommendedName>
</protein>
<feature type="transmembrane region" description="Helical" evidence="1">
    <location>
        <begin position="127"/>
        <end position="146"/>
    </location>
</feature>
<feature type="transmembrane region" description="Helical" evidence="1">
    <location>
        <begin position="9"/>
        <end position="28"/>
    </location>
</feature>
<reference evidence="2 3" key="1">
    <citation type="journal article" date="2015" name="Genome Announc.">
        <title>Expanding the biotechnology potential of lactobacilli through comparative genomics of 213 strains and associated genera.</title>
        <authorList>
            <person name="Sun Z."/>
            <person name="Harris H.M."/>
            <person name="McCann A."/>
            <person name="Guo C."/>
            <person name="Argimon S."/>
            <person name="Zhang W."/>
            <person name="Yang X."/>
            <person name="Jeffery I.B."/>
            <person name="Cooney J.C."/>
            <person name="Kagawa T.F."/>
            <person name="Liu W."/>
            <person name="Song Y."/>
            <person name="Salvetti E."/>
            <person name="Wrobel A."/>
            <person name="Rasinkangas P."/>
            <person name="Parkhill J."/>
            <person name="Rea M.C."/>
            <person name="O'Sullivan O."/>
            <person name="Ritari J."/>
            <person name="Douillard F.P."/>
            <person name="Paul Ross R."/>
            <person name="Yang R."/>
            <person name="Briner A.E."/>
            <person name="Felis G.E."/>
            <person name="de Vos W.M."/>
            <person name="Barrangou R."/>
            <person name="Klaenhammer T.R."/>
            <person name="Caufield P.W."/>
            <person name="Cui Y."/>
            <person name="Zhang H."/>
            <person name="O'Toole P.W."/>
        </authorList>
    </citation>
    <scope>NUCLEOTIDE SEQUENCE [LARGE SCALE GENOMIC DNA]</scope>
    <source>
        <strain evidence="2 3">DSM 20405</strain>
    </source>
</reference>
<evidence type="ECO:0000256" key="1">
    <source>
        <dbReference type="SAM" id="Phobius"/>
    </source>
</evidence>
<proteinExistence type="predicted"/>
<dbReference type="InterPro" id="IPR021529">
    <property type="entry name" value="DUF2798"/>
</dbReference>
<gene>
    <name evidence="2" type="ORF">IV49_GL001292</name>
</gene>
<evidence type="ECO:0000313" key="2">
    <source>
        <dbReference type="EMBL" id="KRN48001.1"/>
    </source>
</evidence>
<keyword evidence="1" id="KW-0472">Membrane</keyword>
<evidence type="ECO:0008006" key="4">
    <source>
        <dbReference type="Google" id="ProtNLM"/>
    </source>
</evidence>
<name>A0A0R2H5F1_9FIRM</name>
<dbReference type="Pfam" id="PF11391">
    <property type="entry name" value="DUF2798"/>
    <property type="match status" value="2"/>
</dbReference>
<feature type="transmembrane region" description="Helical" evidence="1">
    <location>
        <begin position="82"/>
        <end position="107"/>
    </location>
</feature>
<dbReference type="Proteomes" id="UP000051841">
    <property type="component" value="Unassembled WGS sequence"/>
</dbReference>
<keyword evidence="3" id="KW-1185">Reference proteome</keyword>
<dbReference type="PATRIC" id="fig|1410657.5.peg.1334"/>
<dbReference type="RefSeq" id="WP_029072640.1">
    <property type="nucleotide sequence ID" value="NZ_JNKN01000034.1"/>
</dbReference>
<feature type="transmembrane region" description="Helical" evidence="1">
    <location>
        <begin position="40"/>
        <end position="61"/>
    </location>
</feature>
<organism evidence="2 3">
    <name type="scientific">Kandleria vitulina DSM 20405</name>
    <dbReference type="NCBI Taxonomy" id="1410657"/>
    <lineage>
        <taxon>Bacteria</taxon>
        <taxon>Bacillati</taxon>
        <taxon>Bacillota</taxon>
        <taxon>Erysipelotrichia</taxon>
        <taxon>Erysipelotrichales</taxon>
        <taxon>Coprobacillaceae</taxon>
        <taxon>Kandleria</taxon>
    </lineage>
</organism>
<keyword evidence="1" id="KW-1133">Transmembrane helix</keyword>
<accession>A0A0R2H5F1</accession>
<dbReference type="AlphaFoldDB" id="A0A0R2H5F1"/>
<evidence type="ECO:0000313" key="3">
    <source>
        <dbReference type="Proteomes" id="UP000051841"/>
    </source>
</evidence>
<sequence>MPKNLKEEIIFTIMMVLVMVYFMIFYNISLETGGAHNWTFLASLKELAIMGPVAFILDFFIVGKIAKKKTFSIINPERDNPFFIVLGISCISILFMCPMMSFVATLLFKNAGSEIIPVWMQTTVLNFPMAFFLQLCFAGPIVRRLFGLIIKE</sequence>